<evidence type="ECO:0000313" key="2">
    <source>
        <dbReference type="Proteomes" id="UP000007882"/>
    </source>
</evidence>
<dbReference type="KEGG" id="ams:AMIS_2590"/>
<accession>I0GXJ2</accession>
<sequence>MILVDGELWGTAREIADQLGHGVTIRAVRYWASDQGLRKARIADGHGRPQVRYPLGQASRIELEMRDRGSVRGRRS</sequence>
<dbReference type="HOGENOM" id="CLU_2646350_0_0_11"/>
<proteinExistence type="predicted"/>
<evidence type="ECO:0008006" key="3">
    <source>
        <dbReference type="Google" id="ProtNLM"/>
    </source>
</evidence>
<dbReference type="Proteomes" id="UP000007882">
    <property type="component" value="Chromosome"/>
</dbReference>
<gene>
    <name evidence="1" type="ordered locus">AMIS_2590</name>
</gene>
<dbReference type="EMBL" id="AP012319">
    <property type="protein sequence ID" value="BAL85479.1"/>
    <property type="molecule type" value="Genomic_DNA"/>
</dbReference>
<dbReference type="PATRIC" id="fig|512565.3.peg.260"/>
<evidence type="ECO:0000313" key="1">
    <source>
        <dbReference type="EMBL" id="BAL85479.1"/>
    </source>
</evidence>
<dbReference type="STRING" id="512565.AMIS_2590"/>
<reference evidence="1 2" key="1">
    <citation type="submission" date="2012-02" db="EMBL/GenBank/DDBJ databases">
        <title>Complete genome sequence of Actinoplanes missouriensis 431 (= NBRC 102363).</title>
        <authorList>
            <person name="Ohnishi Y."/>
            <person name="Ishikawa J."/>
            <person name="Sekine M."/>
            <person name="Hosoyama A."/>
            <person name="Harada T."/>
            <person name="Narita H."/>
            <person name="Hata T."/>
            <person name="Konno Y."/>
            <person name="Tutikane K."/>
            <person name="Fujita N."/>
            <person name="Horinouchi S."/>
            <person name="Hayakawa M."/>
        </authorList>
    </citation>
    <scope>NUCLEOTIDE SEQUENCE [LARGE SCALE GENOMIC DNA]</scope>
    <source>
        <strain evidence="2">ATCC 14538 / DSM 43046 / CBS 188.64 / JCM 3121 / NBRC 102363 / NCIMB 12654 / NRRL B-3342 / UNCC 431</strain>
    </source>
</reference>
<name>I0GXJ2_ACTM4</name>
<protein>
    <recommendedName>
        <fullName evidence="3">HTH merR-type domain-containing protein</fullName>
    </recommendedName>
</protein>
<dbReference type="OrthoDB" id="3403353at2"/>
<organism evidence="1 2">
    <name type="scientific">Actinoplanes missouriensis (strain ATCC 14538 / DSM 43046 / CBS 188.64 / JCM 3121 / NBRC 102363 / NCIMB 12654 / NRRL B-3342 / UNCC 431)</name>
    <dbReference type="NCBI Taxonomy" id="512565"/>
    <lineage>
        <taxon>Bacteria</taxon>
        <taxon>Bacillati</taxon>
        <taxon>Actinomycetota</taxon>
        <taxon>Actinomycetes</taxon>
        <taxon>Micromonosporales</taxon>
        <taxon>Micromonosporaceae</taxon>
        <taxon>Actinoplanes</taxon>
    </lineage>
</organism>
<dbReference type="RefSeq" id="WP_014440379.1">
    <property type="nucleotide sequence ID" value="NC_017093.1"/>
</dbReference>
<keyword evidence="2" id="KW-1185">Reference proteome</keyword>
<dbReference type="AlphaFoldDB" id="I0GXJ2"/>